<dbReference type="SMART" id="SM00507">
    <property type="entry name" value="HNHc"/>
    <property type="match status" value="1"/>
</dbReference>
<dbReference type="RefSeq" id="WP_326073651.1">
    <property type="nucleotide sequence ID" value="NZ_JARLKY010000054.1"/>
</dbReference>
<dbReference type="InterPro" id="IPR030931">
    <property type="entry name" value="Group_II_RT_mat"/>
</dbReference>
<gene>
    <name evidence="2" type="primary">ltrA</name>
    <name evidence="2" type="ORF">P4I72_20955</name>
</gene>
<keyword evidence="2" id="KW-0548">Nucleotidyltransferase</keyword>
<evidence type="ECO:0000313" key="2">
    <source>
        <dbReference type="EMBL" id="MEC0229601.1"/>
    </source>
</evidence>
<evidence type="ECO:0000259" key="1">
    <source>
        <dbReference type="PROSITE" id="PS50878"/>
    </source>
</evidence>
<dbReference type="PROSITE" id="PS50878">
    <property type="entry name" value="RT_POL"/>
    <property type="match status" value="1"/>
</dbReference>
<keyword evidence="2" id="KW-0808">Transferase</keyword>
<dbReference type="NCBIfam" id="TIGR04416">
    <property type="entry name" value="group_II_RT_mat"/>
    <property type="match status" value="1"/>
</dbReference>
<name>A0ABU6G614_9BACL</name>
<dbReference type="InterPro" id="IPR000477">
    <property type="entry name" value="RT_dom"/>
</dbReference>
<dbReference type="EMBL" id="JARLKY010000054">
    <property type="protein sequence ID" value="MEC0229601.1"/>
    <property type="molecule type" value="Genomic_DNA"/>
</dbReference>
<dbReference type="Pfam" id="PF00078">
    <property type="entry name" value="RVT_1"/>
    <property type="match status" value="1"/>
</dbReference>
<organism evidence="2 3">
    <name type="scientific">Paenibacillus alba</name>
    <dbReference type="NCBI Taxonomy" id="1197127"/>
    <lineage>
        <taxon>Bacteria</taxon>
        <taxon>Bacillati</taxon>
        <taxon>Bacillota</taxon>
        <taxon>Bacilli</taxon>
        <taxon>Bacillales</taxon>
        <taxon>Paenibacillaceae</taxon>
        <taxon>Paenibacillus</taxon>
    </lineage>
</organism>
<dbReference type="Proteomes" id="UP001338137">
    <property type="component" value="Unassembled WGS sequence"/>
</dbReference>
<dbReference type="InterPro" id="IPR051083">
    <property type="entry name" value="GrpII_Intron_Splice-Mob/Def"/>
</dbReference>
<dbReference type="CDD" id="cd00085">
    <property type="entry name" value="HNHc"/>
    <property type="match status" value="1"/>
</dbReference>
<keyword evidence="2" id="KW-0695">RNA-directed DNA polymerase</keyword>
<protein>
    <submittedName>
        <fullName evidence="2">Group II intron reverse transcriptase/maturase</fullName>
        <ecNumber evidence="2">2.7.7.49</ecNumber>
    </submittedName>
</protein>
<dbReference type="EC" id="2.7.7.49" evidence="2"/>
<dbReference type="SUPFAM" id="SSF56672">
    <property type="entry name" value="DNA/RNA polymerases"/>
    <property type="match status" value="1"/>
</dbReference>
<sequence>MTDSFTDLHSRAINKENFTRLYDLITSRNNILLAYRTIKSNKGSHTPGTDGKTIENIKALSDEEIVTLIQGKLANYQPKQVRRVFIPKPNGRQRPLGIPCILDRIIQQCFKQILEPIAEAHFFKHSYGFRPLRSTHHAIARVQYLVNLVGLHYVVDIDIKGFFDNVNHTLLVKQLWNIGIRDKKILRIISKMLKAEITGEGIPSKGTPQGGILSPLLSNVVLNDLDQWIVKQWEQFQSRDSFTTDGYRTKVLKKTNLKEGYIVRYADDFKILCRDWKTAQRWFHAVRLYLKDRLKLDISPEKSQIVNLRKRESEFLGFTIRAIKKGKKIVANTGISEKKKLEIKLEAKKRILKIRQSPTALNTNLYNSFVLGTHNYFCKATQVNPEFSRLGYDLKAFTFNRLRQVGKYEHPTNPPPSYKKYYGNGNYKTFKVCGVYLFPIRDVKTSNNMCFGRNLTPFTLEGRENIHKKLQASIQSEIIKLLESNIPNRSVEYLDNRISRYSMKMGRCEITNMFLFAPYVHCHHYKPIHLGGDDSFNNLRIVHKDVHVLIHATAAETIDKLMKRIGMTEIMVTTINQYRKMSNLEPININL</sequence>
<reference evidence="2 3" key="1">
    <citation type="submission" date="2023-03" db="EMBL/GenBank/DDBJ databases">
        <title>Bacillus Genome Sequencing.</title>
        <authorList>
            <person name="Dunlap C."/>
        </authorList>
    </citation>
    <scope>NUCLEOTIDE SEQUENCE [LARGE SCALE GENOMIC DNA]</scope>
    <source>
        <strain evidence="2 3">BD-533</strain>
    </source>
</reference>
<dbReference type="PANTHER" id="PTHR34047:SF8">
    <property type="entry name" value="PROTEIN YKFC"/>
    <property type="match status" value="1"/>
</dbReference>
<feature type="domain" description="Reverse transcriptase" evidence="1">
    <location>
        <begin position="67"/>
        <end position="320"/>
    </location>
</feature>
<dbReference type="InterPro" id="IPR043502">
    <property type="entry name" value="DNA/RNA_pol_sf"/>
</dbReference>
<dbReference type="InterPro" id="IPR003615">
    <property type="entry name" value="HNH_nuc"/>
</dbReference>
<dbReference type="PANTHER" id="PTHR34047">
    <property type="entry name" value="NUCLEAR INTRON MATURASE 1, MITOCHONDRIAL-RELATED"/>
    <property type="match status" value="1"/>
</dbReference>
<accession>A0ABU6G614</accession>
<dbReference type="CDD" id="cd01651">
    <property type="entry name" value="RT_G2_intron"/>
    <property type="match status" value="1"/>
</dbReference>
<dbReference type="GO" id="GO:0003964">
    <property type="term" value="F:RNA-directed DNA polymerase activity"/>
    <property type="evidence" value="ECO:0007669"/>
    <property type="project" value="UniProtKB-KW"/>
</dbReference>
<proteinExistence type="predicted"/>
<keyword evidence="3" id="KW-1185">Reference proteome</keyword>
<comment type="caution">
    <text evidence="2">The sequence shown here is derived from an EMBL/GenBank/DDBJ whole genome shotgun (WGS) entry which is preliminary data.</text>
</comment>
<evidence type="ECO:0000313" key="3">
    <source>
        <dbReference type="Proteomes" id="UP001338137"/>
    </source>
</evidence>